<keyword evidence="1" id="KW-0472">Membrane</keyword>
<feature type="domain" description="DUF6199" evidence="2">
    <location>
        <begin position="9"/>
        <end position="65"/>
    </location>
</feature>
<accession>A0A261G494</accession>
<evidence type="ECO:0000256" key="1">
    <source>
        <dbReference type="SAM" id="Phobius"/>
    </source>
</evidence>
<evidence type="ECO:0000259" key="2">
    <source>
        <dbReference type="Pfam" id="PF19701"/>
    </source>
</evidence>
<dbReference type="EMBL" id="MWWY01000006">
    <property type="protein sequence ID" value="OZG66261.1"/>
    <property type="molecule type" value="Genomic_DNA"/>
</dbReference>
<dbReference type="Proteomes" id="UP000216074">
    <property type="component" value="Unassembled WGS sequence"/>
</dbReference>
<dbReference type="Pfam" id="PF19701">
    <property type="entry name" value="DUF6199"/>
    <property type="match status" value="1"/>
</dbReference>
<feature type="transmembrane region" description="Helical" evidence="1">
    <location>
        <begin position="50"/>
        <end position="69"/>
    </location>
</feature>
<keyword evidence="4" id="KW-1185">Reference proteome</keyword>
<dbReference type="OrthoDB" id="2056752at2"/>
<name>A0A261G494_9BIFI</name>
<gene>
    <name evidence="3" type="ORF">BHAP_0429</name>
</gene>
<dbReference type="RefSeq" id="WP_094729161.1">
    <property type="nucleotide sequence ID" value="NZ_MWWY01000006.1"/>
</dbReference>
<evidence type="ECO:0000313" key="3">
    <source>
        <dbReference type="EMBL" id="OZG66261.1"/>
    </source>
</evidence>
<organism evidence="3 4">
    <name type="scientific">Bifidobacterium hapali</name>
    <dbReference type="NCBI Taxonomy" id="1630172"/>
    <lineage>
        <taxon>Bacteria</taxon>
        <taxon>Bacillati</taxon>
        <taxon>Actinomycetota</taxon>
        <taxon>Actinomycetes</taxon>
        <taxon>Bifidobacteriales</taxon>
        <taxon>Bifidobacteriaceae</taxon>
        <taxon>Bifidobacterium</taxon>
    </lineage>
</organism>
<keyword evidence="1" id="KW-0812">Transmembrane</keyword>
<reference evidence="3 4" key="1">
    <citation type="journal article" date="2017" name="BMC Genomics">
        <title>Comparative genomic and phylogenomic analyses of the Bifidobacteriaceae family.</title>
        <authorList>
            <person name="Lugli G.A."/>
            <person name="Milani C."/>
            <person name="Turroni F."/>
            <person name="Duranti S."/>
            <person name="Mancabelli L."/>
            <person name="Mangifesta M."/>
            <person name="Ferrario C."/>
            <person name="Modesto M."/>
            <person name="Mattarelli P."/>
            <person name="Jiri K."/>
            <person name="van Sinderen D."/>
            <person name="Ventura M."/>
        </authorList>
    </citation>
    <scope>NUCLEOTIDE SEQUENCE [LARGE SCALE GENOMIC DNA]</scope>
    <source>
        <strain evidence="3 4">DSM 100202</strain>
    </source>
</reference>
<sequence length="104" mass="11315">MLALEIVILISLICVGILSLIAPEAIWQIQHYLDTEGGRPTRFFLIQQRITGAILIVAAVAAIIMLIVAPDEKHIYVPNDDEICICTGNDNSNCSCTSSNDETS</sequence>
<evidence type="ECO:0000313" key="4">
    <source>
        <dbReference type="Proteomes" id="UP000216074"/>
    </source>
</evidence>
<comment type="caution">
    <text evidence="3">The sequence shown here is derived from an EMBL/GenBank/DDBJ whole genome shotgun (WGS) entry which is preliminary data.</text>
</comment>
<protein>
    <recommendedName>
        <fullName evidence="2">DUF6199 domain-containing protein</fullName>
    </recommendedName>
</protein>
<keyword evidence="1" id="KW-1133">Transmembrane helix</keyword>
<dbReference type="InterPro" id="IPR045679">
    <property type="entry name" value="DUF6199"/>
</dbReference>
<proteinExistence type="predicted"/>
<feature type="transmembrane region" description="Helical" evidence="1">
    <location>
        <begin position="6"/>
        <end position="29"/>
    </location>
</feature>
<dbReference type="AlphaFoldDB" id="A0A261G494"/>